<evidence type="ECO:0008006" key="3">
    <source>
        <dbReference type="Google" id="ProtNLM"/>
    </source>
</evidence>
<reference evidence="1 2" key="1">
    <citation type="submission" date="2017-09" db="EMBL/GenBank/DDBJ databases">
        <title>Pseudomonas abyssi sp. nov. isolated from Abyssopelagic Water.</title>
        <authorList>
            <person name="Wei Y."/>
        </authorList>
    </citation>
    <scope>NUCLEOTIDE SEQUENCE [LARGE SCALE GENOMIC DNA]</scope>
    <source>
        <strain evidence="1 2">MT5</strain>
    </source>
</reference>
<comment type="caution">
    <text evidence="1">The sequence shown here is derived from an EMBL/GenBank/DDBJ whole genome shotgun (WGS) entry which is preliminary data.</text>
</comment>
<dbReference type="AlphaFoldDB" id="A0A2A3MN70"/>
<evidence type="ECO:0000313" key="1">
    <source>
        <dbReference type="EMBL" id="PBK06232.1"/>
    </source>
</evidence>
<accession>A0A2A3MN70</accession>
<keyword evidence="2" id="KW-1185">Reference proteome</keyword>
<dbReference type="RefSeq" id="WP_096003296.1">
    <property type="nucleotide sequence ID" value="NZ_NTMR01000002.1"/>
</dbReference>
<protein>
    <recommendedName>
        <fullName evidence="3">DUF2570 domain-containing protein</fullName>
    </recommendedName>
</protein>
<gene>
    <name evidence="1" type="ORF">CNQ84_02335</name>
</gene>
<dbReference type="EMBL" id="NTMR01000002">
    <property type="protein sequence ID" value="PBK06232.1"/>
    <property type="molecule type" value="Genomic_DNA"/>
</dbReference>
<name>A0A2A3MN70_9PSED</name>
<organism evidence="1 2">
    <name type="scientific">Pseudomonas abyssi</name>
    <dbReference type="NCBI Taxonomy" id="170540"/>
    <lineage>
        <taxon>Bacteria</taxon>
        <taxon>Pseudomonadati</taxon>
        <taxon>Pseudomonadota</taxon>
        <taxon>Gammaproteobacteria</taxon>
        <taxon>Pseudomonadales</taxon>
        <taxon>Pseudomonadaceae</taxon>
        <taxon>Pseudomonas</taxon>
    </lineage>
</organism>
<proteinExistence type="predicted"/>
<dbReference type="Proteomes" id="UP000242313">
    <property type="component" value="Unassembled WGS sequence"/>
</dbReference>
<sequence>MVWFLFAAVAALAIMQPILRSQAEQAGYEKGLAAGQAECQRQTIDELTVLITSSQYLVGKAHDVSQQLTVSTTARMQADQKSTQELSDALALTADERAQCRFDDDSMRHTAAARDRAAAAAAGGIGGAVPAASGDE</sequence>
<evidence type="ECO:0000313" key="2">
    <source>
        <dbReference type="Proteomes" id="UP000242313"/>
    </source>
</evidence>